<organism evidence="7 8">
    <name type="scientific">Aspergillus heteromorphus CBS 117.55</name>
    <dbReference type="NCBI Taxonomy" id="1448321"/>
    <lineage>
        <taxon>Eukaryota</taxon>
        <taxon>Fungi</taxon>
        <taxon>Dikarya</taxon>
        <taxon>Ascomycota</taxon>
        <taxon>Pezizomycotina</taxon>
        <taxon>Eurotiomycetes</taxon>
        <taxon>Eurotiomycetidae</taxon>
        <taxon>Eurotiales</taxon>
        <taxon>Aspergillaceae</taxon>
        <taxon>Aspergillus</taxon>
        <taxon>Aspergillus subgen. Circumdati</taxon>
    </lineage>
</organism>
<feature type="compositionally biased region" description="Polar residues" evidence="5">
    <location>
        <begin position="88"/>
        <end position="100"/>
    </location>
</feature>
<dbReference type="SMART" id="SM00066">
    <property type="entry name" value="GAL4"/>
    <property type="match status" value="1"/>
</dbReference>
<feature type="compositionally biased region" description="Polar residues" evidence="5">
    <location>
        <begin position="70"/>
        <end position="81"/>
    </location>
</feature>
<comment type="caution">
    <text evidence="7">The sequence shown here is derived from an EMBL/GenBank/DDBJ whole genome shotgun (WGS) entry which is preliminary data.</text>
</comment>
<sequence length="420" mass="47481">MSQRRFHKKSRHGCLLCKRNRTKCDEQRPRCGRCSRIGSACSLADQPSDWLFVPAKHTPESQEDHPGPEMSTTTQPAPSSLSDEHSSRSASDVKSITMSTAGTEQSTVDFQFTDSERERLRLMSHYALHASKSITEIILPGDRDQSMWGDWVTELAFEHDFLLHGLLSISALHLALRGVSQQKHTVMAIRHHDLGVALFRPHLSNITYENHDAVFAFSCVVALYSFGIQRSSKSMEDPLTNIHQVLTLVRGSAIALKPSHEAREQSRWSVLMLPYPFVFTGRLPVVIEDMLSKLRQRIPATPFAGSHTGIYLSAIQTLRDTLTMTIMYRRQKMTHSYFPAVCPPEFWAMVRIAEPLALAILANHAITLHWMGNSIWMEGWGKQTVDAVRQALPPDWHECIAWAVQEVESPSEADDYELEP</sequence>
<feature type="region of interest" description="Disordered" evidence="5">
    <location>
        <begin position="57"/>
        <end position="100"/>
    </location>
</feature>
<evidence type="ECO:0000256" key="4">
    <source>
        <dbReference type="ARBA" id="ARBA00023242"/>
    </source>
</evidence>
<dbReference type="InterPro" id="IPR001138">
    <property type="entry name" value="Zn2Cys6_DnaBD"/>
</dbReference>
<evidence type="ECO:0000256" key="5">
    <source>
        <dbReference type="SAM" id="MobiDB-lite"/>
    </source>
</evidence>
<dbReference type="EMBL" id="MSFL01000003">
    <property type="protein sequence ID" value="PWY90196.1"/>
    <property type="molecule type" value="Genomic_DNA"/>
</dbReference>
<keyword evidence="2" id="KW-0238">DNA-binding</keyword>
<dbReference type="SUPFAM" id="SSF57701">
    <property type="entry name" value="Zn2/Cys6 DNA-binding domain"/>
    <property type="match status" value="1"/>
</dbReference>
<proteinExistence type="predicted"/>
<dbReference type="Proteomes" id="UP000247233">
    <property type="component" value="Unassembled WGS sequence"/>
</dbReference>
<dbReference type="PANTHER" id="PTHR47784">
    <property type="entry name" value="STEROL UPTAKE CONTROL PROTEIN 2"/>
    <property type="match status" value="1"/>
</dbReference>
<gene>
    <name evidence="7" type="ORF">BO70DRAFT_368732</name>
</gene>
<evidence type="ECO:0000256" key="1">
    <source>
        <dbReference type="ARBA" id="ARBA00023015"/>
    </source>
</evidence>
<accession>A0A317WV16</accession>
<dbReference type="RefSeq" id="XP_025403027.1">
    <property type="nucleotide sequence ID" value="XM_025544643.1"/>
</dbReference>
<dbReference type="PANTHER" id="PTHR47784:SF5">
    <property type="entry name" value="STEROL UPTAKE CONTROL PROTEIN 2"/>
    <property type="match status" value="1"/>
</dbReference>
<evidence type="ECO:0000313" key="8">
    <source>
        <dbReference type="Proteomes" id="UP000247233"/>
    </source>
</evidence>
<dbReference type="InterPro" id="IPR021858">
    <property type="entry name" value="Fun_TF"/>
</dbReference>
<protein>
    <recommendedName>
        <fullName evidence="6">Zn(2)-C6 fungal-type domain-containing protein</fullName>
    </recommendedName>
</protein>
<dbReference type="InterPro" id="IPR036864">
    <property type="entry name" value="Zn2-C6_fun-type_DNA-bd_sf"/>
</dbReference>
<dbReference type="CDD" id="cd00067">
    <property type="entry name" value="GAL4"/>
    <property type="match status" value="1"/>
</dbReference>
<reference evidence="7 8" key="1">
    <citation type="submission" date="2016-12" db="EMBL/GenBank/DDBJ databases">
        <title>The genomes of Aspergillus section Nigri reveals drivers in fungal speciation.</title>
        <authorList>
            <consortium name="DOE Joint Genome Institute"/>
            <person name="Vesth T.C."/>
            <person name="Nybo J."/>
            <person name="Theobald S."/>
            <person name="Brandl J."/>
            <person name="Frisvad J.C."/>
            <person name="Nielsen K.F."/>
            <person name="Lyhne E.K."/>
            <person name="Kogle M.E."/>
            <person name="Kuo A."/>
            <person name="Riley R."/>
            <person name="Clum A."/>
            <person name="Nolan M."/>
            <person name="Lipzen A."/>
            <person name="Salamov A."/>
            <person name="Henrissat B."/>
            <person name="Wiebenga A."/>
            <person name="De Vries R.P."/>
            <person name="Grigoriev I.V."/>
            <person name="Mortensen U.H."/>
            <person name="Andersen M.R."/>
            <person name="Baker S.E."/>
        </authorList>
    </citation>
    <scope>NUCLEOTIDE SEQUENCE [LARGE SCALE GENOMIC DNA]</scope>
    <source>
        <strain evidence="7 8">CBS 117.55</strain>
    </source>
</reference>
<dbReference type="Gene3D" id="4.10.240.10">
    <property type="entry name" value="Zn(2)-C6 fungal-type DNA-binding domain"/>
    <property type="match status" value="1"/>
</dbReference>
<dbReference type="AlphaFoldDB" id="A0A317WV16"/>
<name>A0A317WV16_9EURO</name>
<dbReference type="OrthoDB" id="4937900at2759"/>
<dbReference type="GeneID" id="37066880"/>
<dbReference type="GO" id="GO:0003677">
    <property type="term" value="F:DNA binding"/>
    <property type="evidence" value="ECO:0007669"/>
    <property type="project" value="UniProtKB-KW"/>
</dbReference>
<feature type="compositionally biased region" description="Basic and acidic residues" evidence="5">
    <location>
        <begin position="57"/>
        <end position="67"/>
    </location>
</feature>
<keyword evidence="8" id="KW-1185">Reference proteome</keyword>
<dbReference type="Pfam" id="PF11951">
    <property type="entry name" value="Fungal_trans_2"/>
    <property type="match status" value="1"/>
</dbReference>
<dbReference type="GO" id="GO:0008270">
    <property type="term" value="F:zinc ion binding"/>
    <property type="evidence" value="ECO:0007669"/>
    <property type="project" value="InterPro"/>
</dbReference>
<dbReference type="VEuPathDB" id="FungiDB:BO70DRAFT_368732"/>
<evidence type="ECO:0000259" key="6">
    <source>
        <dbReference type="PROSITE" id="PS50048"/>
    </source>
</evidence>
<evidence type="ECO:0000256" key="2">
    <source>
        <dbReference type="ARBA" id="ARBA00023125"/>
    </source>
</evidence>
<dbReference type="InterPro" id="IPR053157">
    <property type="entry name" value="Sterol_Uptake_Regulator"/>
</dbReference>
<dbReference type="PROSITE" id="PS50048">
    <property type="entry name" value="ZN2_CY6_FUNGAL_2"/>
    <property type="match status" value="1"/>
</dbReference>
<keyword evidence="1" id="KW-0805">Transcription regulation</keyword>
<dbReference type="Pfam" id="PF00172">
    <property type="entry name" value="Zn_clus"/>
    <property type="match status" value="1"/>
</dbReference>
<keyword evidence="4" id="KW-0539">Nucleus</keyword>
<evidence type="ECO:0000256" key="3">
    <source>
        <dbReference type="ARBA" id="ARBA00023163"/>
    </source>
</evidence>
<evidence type="ECO:0000313" key="7">
    <source>
        <dbReference type="EMBL" id="PWY90196.1"/>
    </source>
</evidence>
<feature type="domain" description="Zn(2)-C6 fungal-type" evidence="6">
    <location>
        <begin position="13"/>
        <end position="43"/>
    </location>
</feature>
<dbReference type="STRING" id="1448321.A0A317WV16"/>
<keyword evidence="3" id="KW-0804">Transcription</keyword>
<dbReference type="PROSITE" id="PS00463">
    <property type="entry name" value="ZN2_CY6_FUNGAL_1"/>
    <property type="match status" value="1"/>
</dbReference>
<dbReference type="GO" id="GO:0001228">
    <property type="term" value="F:DNA-binding transcription activator activity, RNA polymerase II-specific"/>
    <property type="evidence" value="ECO:0007669"/>
    <property type="project" value="TreeGrafter"/>
</dbReference>